<dbReference type="SUPFAM" id="SSF53474">
    <property type="entry name" value="alpha/beta-Hydrolases"/>
    <property type="match status" value="1"/>
</dbReference>
<dbReference type="AlphaFoldDB" id="A0A9D1AFN6"/>
<dbReference type="Pfam" id="PF00561">
    <property type="entry name" value="Abhydrolase_1"/>
    <property type="match status" value="1"/>
</dbReference>
<proteinExistence type="predicted"/>
<dbReference type="EMBL" id="DVHB01000034">
    <property type="protein sequence ID" value="HIR39053.1"/>
    <property type="molecule type" value="Genomic_DNA"/>
</dbReference>
<dbReference type="GO" id="GO:0016020">
    <property type="term" value="C:membrane"/>
    <property type="evidence" value="ECO:0007669"/>
    <property type="project" value="TreeGrafter"/>
</dbReference>
<evidence type="ECO:0000259" key="2">
    <source>
        <dbReference type="Pfam" id="PF00561"/>
    </source>
</evidence>
<evidence type="ECO:0000313" key="3">
    <source>
        <dbReference type="EMBL" id="HIR39053.1"/>
    </source>
</evidence>
<accession>A0A9D1AFN6</accession>
<keyword evidence="1 3" id="KW-0378">Hydrolase</keyword>
<dbReference type="Gene3D" id="3.40.50.1820">
    <property type="entry name" value="alpha/beta hydrolase"/>
    <property type="match status" value="1"/>
</dbReference>
<dbReference type="PRINTS" id="PR00111">
    <property type="entry name" value="ABHYDROLASE"/>
</dbReference>
<evidence type="ECO:0000256" key="1">
    <source>
        <dbReference type="ARBA" id="ARBA00022801"/>
    </source>
</evidence>
<name>A0A9D1AFN6_9FIRM</name>
<dbReference type="Proteomes" id="UP000824179">
    <property type="component" value="Unassembled WGS sequence"/>
</dbReference>
<dbReference type="GO" id="GO:0016787">
    <property type="term" value="F:hydrolase activity"/>
    <property type="evidence" value="ECO:0007669"/>
    <property type="project" value="UniProtKB-KW"/>
</dbReference>
<feature type="domain" description="AB hydrolase-1" evidence="2">
    <location>
        <begin position="37"/>
        <end position="192"/>
    </location>
</feature>
<dbReference type="InterPro" id="IPR000073">
    <property type="entry name" value="AB_hydrolase_1"/>
</dbReference>
<dbReference type="PANTHER" id="PTHR43798">
    <property type="entry name" value="MONOACYLGLYCEROL LIPASE"/>
    <property type="match status" value="1"/>
</dbReference>
<protein>
    <submittedName>
        <fullName evidence="3">Alpha/beta hydrolase</fullName>
    </submittedName>
</protein>
<dbReference type="InterPro" id="IPR029058">
    <property type="entry name" value="AB_hydrolase_fold"/>
</dbReference>
<dbReference type="InterPro" id="IPR050266">
    <property type="entry name" value="AB_hydrolase_sf"/>
</dbReference>
<reference evidence="3" key="2">
    <citation type="journal article" date="2021" name="PeerJ">
        <title>Extensive microbial diversity within the chicken gut microbiome revealed by metagenomics and culture.</title>
        <authorList>
            <person name="Gilroy R."/>
            <person name="Ravi A."/>
            <person name="Getino M."/>
            <person name="Pursley I."/>
            <person name="Horton D.L."/>
            <person name="Alikhan N.F."/>
            <person name="Baker D."/>
            <person name="Gharbi K."/>
            <person name="Hall N."/>
            <person name="Watson M."/>
            <person name="Adriaenssens E.M."/>
            <person name="Foster-Nyarko E."/>
            <person name="Jarju S."/>
            <person name="Secka A."/>
            <person name="Antonio M."/>
            <person name="Oren A."/>
            <person name="Chaudhuri R.R."/>
            <person name="La Ragione R."/>
            <person name="Hildebrand F."/>
            <person name="Pallen M.J."/>
        </authorList>
    </citation>
    <scope>NUCLEOTIDE SEQUENCE</scope>
    <source>
        <strain evidence="3">ChiW25-3613</strain>
    </source>
</reference>
<dbReference type="PANTHER" id="PTHR43798:SF31">
    <property type="entry name" value="AB HYDROLASE SUPERFAMILY PROTEIN YCLE"/>
    <property type="match status" value="1"/>
</dbReference>
<gene>
    <name evidence="3" type="ORF">IAB90_01595</name>
</gene>
<reference evidence="3" key="1">
    <citation type="submission" date="2020-10" db="EMBL/GenBank/DDBJ databases">
        <authorList>
            <person name="Gilroy R."/>
        </authorList>
    </citation>
    <scope>NUCLEOTIDE SEQUENCE</scope>
    <source>
        <strain evidence="3">ChiW25-3613</strain>
    </source>
</reference>
<organism evidence="3 4">
    <name type="scientific">Candidatus Coproplasma stercoripullorum</name>
    <dbReference type="NCBI Taxonomy" id="2840751"/>
    <lineage>
        <taxon>Bacteria</taxon>
        <taxon>Bacillati</taxon>
        <taxon>Bacillota</taxon>
        <taxon>Clostridia</taxon>
        <taxon>Eubacteriales</taxon>
        <taxon>Candidatus Coproplasma</taxon>
    </lineage>
</organism>
<sequence>MSCAKAQRCGCSRRGNSKIFIDGRHVAVICGGTGKDVLFLHGYMSCKESFYYNIDALKGEFAVTAPDFPGFGASAPLEGAWSVGDYCEWLKSFIGALNLERPHIIAHSFGARVAIKFAANYPNLLDRLIITGGAGIVKPRTRAYKRRVAAYRLVKKFAPRFAERHFGSEEYKKLSPVMRESYKKIVNEDLRNDAEKISAQTLLIYGKDDSVTPAEEEGRVFAAAIARSRLEIIGGGHFCFCENYQLFNQMTASFLRDDGGREQ</sequence>
<evidence type="ECO:0000313" key="4">
    <source>
        <dbReference type="Proteomes" id="UP000824179"/>
    </source>
</evidence>
<comment type="caution">
    <text evidence="3">The sequence shown here is derived from an EMBL/GenBank/DDBJ whole genome shotgun (WGS) entry which is preliminary data.</text>
</comment>